<dbReference type="Pfam" id="PF05065">
    <property type="entry name" value="Phage_capsid"/>
    <property type="match status" value="1"/>
</dbReference>
<dbReference type="eggNOG" id="COG4653">
    <property type="taxonomic scope" value="Bacteria"/>
</dbReference>
<evidence type="ECO:0000259" key="3">
    <source>
        <dbReference type="Pfam" id="PF05065"/>
    </source>
</evidence>
<dbReference type="NCBIfam" id="TIGR01554">
    <property type="entry name" value="major_cap_HK97"/>
    <property type="match status" value="1"/>
</dbReference>
<accession>F9D301</accession>
<dbReference type="Proteomes" id="UP000010862">
    <property type="component" value="Chromosome 1"/>
</dbReference>
<evidence type="ECO:0000313" key="5">
    <source>
        <dbReference type="EMBL" id="EGQ15468.1"/>
    </source>
</evidence>
<dbReference type="SUPFAM" id="SSF56563">
    <property type="entry name" value="Major capsid protein gp5"/>
    <property type="match status" value="1"/>
</dbReference>
<feature type="coiled-coil region" evidence="2">
    <location>
        <begin position="33"/>
        <end position="74"/>
    </location>
</feature>
<dbReference type="InterPro" id="IPR024455">
    <property type="entry name" value="Phage_capsid"/>
</dbReference>
<reference evidence="5 6" key="1">
    <citation type="submission" date="2011-04" db="EMBL/GenBank/DDBJ databases">
        <authorList>
            <person name="Muzny D."/>
            <person name="Qin X."/>
            <person name="Deng J."/>
            <person name="Jiang H."/>
            <person name="Liu Y."/>
            <person name="Qu J."/>
            <person name="Song X.-Z."/>
            <person name="Zhang L."/>
            <person name="Thornton R."/>
            <person name="Coyle M."/>
            <person name="Francisco L."/>
            <person name="Jackson L."/>
            <person name="Javaid M."/>
            <person name="Korchina V."/>
            <person name="Kovar C."/>
            <person name="Mata R."/>
            <person name="Mathew T."/>
            <person name="Ngo R."/>
            <person name="Nguyen L."/>
            <person name="Nguyen N."/>
            <person name="Okwuonu G."/>
            <person name="Ongeri F."/>
            <person name="Pham C."/>
            <person name="Simmons D."/>
            <person name="Wilczek-Boney K."/>
            <person name="Hale W."/>
            <person name="Jakkamsetti A."/>
            <person name="Pham P."/>
            <person name="Ruth R."/>
            <person name="San Lucas F."/>
            <person name="Warren J."/>
            <person name="Zhang J."/>
            <person name="Zhao Z."/>
            <person name="Zhou C."/>
            <person name="Zhu D."/>
            <person name="Lee S."/>
            <person name="Bess C."/>
            <person name="Blankenburg K."/>
            <person name="Forbes L."/>
            <person name="Fu Q."/>
            <person name="Gubbala S."/>
            <person name="Hirani K."/>
            <person name="Jayaseelan J.C."/>
            <person name="Lara F."/>
            <person name="Munidasa M."/>
            <person name="Palculict T."/>
            <person name="Patil S."/>
            <person name="Pu L.-L."/>
            <person name="Saada N."/>
            <person name="Tang L."/>
            <person name="Weissenberger G."/>
            <person name="Zhu Y."/>
            <person name="Hemphill L."/>
            <person name="Shang Y."/>
            <person name="Youmans B."/>
            <person name="Ayvaz T."/>
            <person name="Ross M."/>
            <person name="Santibanez J."/>
            <person name="Aqrawi P."/>
            <person name="Gross S."/>
            <person name="Joshi V."/>
            <person name="Fowler G."/>
            <person name="Nazareth L."/>
            <person name="Reid J."/>
            <person name="Worley K."/>
            <person name="Petrosino J."/>
            <person name="Highlander S."/>
            <person name="Gibbs R."/>
        </authorList>
    </citation>
    <scope>NUCLEOTIDE SEQUENCE [LARGE SCALE GENOMIC DNA]</scope>
    <source>
        <strain evidence="5 6">DSM 3688</strain>
    </source>
</reference>
<proteinExistence type="predicted"/>
<dbReference type="OrthoDB" id="9806592at2"/>
<protein>
    <submittedName>
        <fullName evidence="4">Phage capsid family protein</fullName>
    </submittedName>
</protein>
<evidence type="ECO:0000313" key="6">
    <source>
        <dbReference type="Proteomes" id="UP000007820"/>
    </source>
</evidence>
<evidence type="ECO:0000256" key="1">
    <source>
        <dbReference type="ARBA" id="ARBA00004328"/>
    </source>
</evidence>
<dbReference type="EMBL" id="AFPW01000015">
    <property type="protein sequence ID" value="EGQ15468.1"/>
    <property type="molecule type" value="Genomic_DNA"/>
</dbReference>
<evidence type="ECO:0000313" key="4">
    <source>
        <dbReference type="EMBL" id="AGB28673.1"/>
    </source>
</evidence>
<feature type="domain" description="Phage capsid-like C-terminal" evidence="3">
    <location>
        <begin position="148"/>
        <end position="391"/>
    </location>
</feature>
<keyword evidence="2" id="KW-0175">Coiled coil</keyword>
<dbReference type="EMBL" id="CP003368">
    <property type="protein sequence ID" value="AGB28673.1"/>
    <property type="molecule type" value="Genomic_DNA"/>
</dbReference>
<reference evidence="7" key="3">
    <citation type="submission" date="2012-02" db="EMBL/GenBank/DDBJ databases">
        <title>Complete sequence of chromosome 1 of Prevotella dentalis DSM 3688.</title>
        <authorList>
            <person name="Lucas S."/>
            <person name="Copeland A."/>
            <person name="Lapidus A."/>
            <person name="Glavina del Rio T."/>
            <person name="Dalin E."/>
            <person name="Tice H."/>
            <person name="Bruce D."/>
            <person name="Goodwin L."/>
            <person name="Pitluck S."/>
            <person name="Peters L."/>
            <person name="Mikhailova N."/>
            <person name="Chertkov O."/>
            <person name="Kyrpides N."/>
            <person name="Mavromatis K."/>
            <person name="Ivanova N."/>
            <person name="Brettin T."/>
            <person name="Detter J.C."/>
            <person name="Han C."/>
            <person name="Larimer F."/>
            <person name="Land M."/>
            <person name="Hauser L."/>
            <person name="Markowitz V."/>
            <person name="Cheng J.-F."/>
            <person name="Hugenholtz P."/>
            <person name="Woyke T."/>
            <person name="Wu D."/>
            <person name="Gronow S."/>
            <person name="Wellnitz S."/>
            <person name="Brambilla E."/>
            <person name="Klenk H.-P."/>
            <person name="Eisen J.A."/>
        </authorList>
    </citation>
    <scope>NUCLEOTIDE SEQUENCE [LARGE SCALE GENOMIC DNA]</scope>
    <source>
        <strain evidence="7">ATCC 49559 / DSM 3688 / JCM 13448 / NCTC 12043 / ES 2772</strain>
    </source>
</reference>
<name>F9D301_PREDD</name>
<dbReference type="PATRIC" id="fig|908937.9.peg.1416"/>
<dbReference type="Proteomes" id="UP000007820">
    <property type="component" value="Unassembled WGS sequence"/>
</dbReference>
<dbReference type="HOGENOM" id="CLU_663345_0_0_10"/>
<dbReference type="STRING" id="908937.Prede_1353"/>
<dbReference type="Gene3D" id="3.30.2400.10">
    <property type="entry name" value="Major capsid protein gp5"/>
    <property type="match status" value="1"/>
</dbReference>
<comment type="subcellular location">
    <subcellularLocation>
        <location evidence="1">Virion</location>
    </subcellularLocation>
</comment>
<sequence length="395" mass="43110">MADTLELTDKREQLAIRANAILQNGRKEDRKLTKEEENEYTQICQEIADCEEEIRNLQEALKNKNYKNIKQERNMEKFSLLKTINDVANNRNLDERSKEVIEAGIAEMRKAGQSYSGQIVLPVEERGEILAGAATKGQEIVSEDKLNVLEPLRANLVMAQAGATYMSGLVGNVSIPVYSGSNVGWAGEVDAAADGVGTFGEVNLEPKRLTAYLDISKQFLIQDSVSAEEMLKNDIVRAISNKLEATILGSETGSAKKPEGLFNGVSADSAPINYKGIVDMEESLETANVTGNLSFVVAPNTKSVLKTTLKNTGVQGYLMDDDEIDGIKVYCTSSCTSNGMVLGNFADYVIGQWGGIDLTVDPYTQAANGKIRLVINAYFDAKPRRTAAFAKKVIK</sequence>
<organism evidence="5 6">
    <name type="scientific">Prevotella dentalis (strain ATCC 49559 / DSM 3688 / JCM 13448 / NCTC 12043 / ES 2772)</name>
    <name type="common">Mitsuokella dentalis</name>
    <dbReference type="NCBI Taxonomy" id="908937"/>
    <lineage>
        <taxon>Bacteria</taxon>
        <taxon>Pseudomonadati</taxon>
        <taxon>Bacteroidota</taxon>
        <taxon>Bacteroidia</taxon>
        <taxon>Bacteroidales</taxon>
        <taxon>Prevotellaceae</taxon>
        <taxon>Prevotella</taxon>
    </lineage>
</organism>
<dbReference type="InterPro" id="IPR054612">
    <property type="entry name" value="Phage_capsid-like_C"/>
</dbReference>
<dbReference type="RefSeq" id="WP_005845282.1">
    <property type="nucleotide sequence ID" value="NC_019960.1"/>
</dbReference>
<dbReference type="KEGG" id="pdt:Prede_1353"/>
<reference evidence="4" key="2">
    <citation type="submission" date="2012-02" db="EMBL/GenBank/DDBJ databases">
        <title>Complete sequence of chromosome 1 of Prevotella dentalis DSM 3688.</title>
        <authorList>
            <consortium name="US DOE Joint Genome Institute (JGI-PGF)"/>
            <person name="Lucas S."/>
            <person name="Copeland A."/>
            <person name="Lapidus A."/>
            <person name="Glavina del Rio T."/>
            <person name="Dalin E."/>
            <person name="Tice H."/>
            <person name="Bruce D."/>
            <person name="Goodwin L."/>
            <person name="Pitluck S."/>
            <person name="Peters L."/>
            <person name="Mikhailova N."/>
            <person name="Chertkov O."/>
            <person name="Kyrpides N."/>
            <person name="Mavromatis K."/>
            <person name="Ivanova N."/>
            <person name="Brettin T."/>
            <person name="Detter J.C."/>
            <person name="Han C."/>
            <person name="Larimer F."/>
            <person name="Land M."/>
            <person name="Hauser L."/>
            <person name="Markowitz V."/>
            <person name="Cheng J.-F."/>
            <person name="Hugenholtz P."/>
            <person name="Woyke T."/>
            <person name="Wu D."/>
            <person name="Gronow S."/>
            <person name="Wellnitz S."/>
            <person name="Brambilla E."/>
            <person name="Klenk H.-P."/>
            <person name="Eisen J.A."/>
        </authorList>
    </citation>
    <scope>NUCLEOTIDE SEQUENCE</scope>
    <source>
        <strain evidence="4">DSM 3688</strain>
    </source>
</reference>
<keyword evidence="7" id="KW-1185">Reference proteome</keyword>
<evidence type="ECO:0000256" key="2">
    <source>
        <dbReference type="SAM" id="Coils"/>
    </source>
</evidence>
<evidence type="ECO:0000313" key="7">
    <source>
        <dbReference type="Proteomes" id="UP000010862"/>
    </source>
</evidence>
<dbReference type="AlphaFoldDB" id="F9D301"/>
<gene>
    <name evidence="4" type="ordered locus">Prede_1353</name>
    <name evidence="5" type="ORF">HMPREF9136_1229</name>
</gene>